<name>A0ABV6B8B9_9DEIO</name>
<keyword evidence="2" id="KW-1185">Reference proteome</keyword>
<organism evidence="1 2">
    <name type="scientific">Deinococcus oregonensis</name>
    <dbReference type="NCBI Taxonomy" id="1805970"/>
    <lineage>
        <taxon>Bacteria</taxon>
        <taxon>Thermotogati</taxon>
        <taxon>Deinococcota</taxon>
        <taxon>Deinococci</taxon>
        <taxon>Deinococcales</taxon>
        <taxon>Deinococcaceae</taxon>
        <taxon>Deinococcus</taxon>
    </lineage>
</organism>
<dbReference type="RefSeq" id="WP_380015786.1">
    <property type="nucleotide sequence ID" value="NZ_JBHLYR010000063.1"/>
</dbReference>
<protein>
    <recommendedName>
        <fullName evidence="3">SnoaL-like domain-containing protein</fullName>
    </recommendedName>
</protein>
<evidence type="ECO:0008006" key="3">
    <source>
        <dbReference type="Google" id="ProtNLM"/>
    </source>
</evidence>
<accession>A0ABV6B8B9</accession>
<evidence type="ECO:0000313" key="2">
    <source>
        <dbReference type="Proteomes" id="UP001589733"/>
    </source>
</evidence>
<gene>
    <name evidence="1" type="ORF">ACFFLM_22030</name>
</gene>
<comment type="caution">
    <text evidence="1">The sequence shown here is derived from an EMBL/GenBank/DDBJ whole genome shotgun (WGS) entry which is preliminary data.</text>
</comment>
<sequence>MSTPEEIVVGQFNALNARDIEAFMSFWWEDAQFYEHPSRLMADGAPRIRRRMLESFERRDALVELVSRLNLGERIIEHVFVNETGSRGPMKVHMAALYKVAGEKMKTAWFTVSPVARPPQMLA</sequence>
<proteinExistence type="predicted"/>
<dbReference type="Gene3D" id="3.10.450.50">
    <property type="match status" value="1"/>
</dbReference>
<dbReference type="Proteomes" id="UP001589733">
    <property type="component" value="Unassembled WGS sequence"/>
</dbReference>
<dbReference type="EMBL" id="JBHLYR010000063">
    <property type="protein sequence ID" value="MFB9994643.1"/>
    <property type="molecule type" value="Genomic_DNA"/>
</dbReference>
<dbReference type="InterPro" id="IPR032710">
    <property type="entry name" value="NTF2-like_dom_sf"/>
</dbReference>
<reference evidence="1 2" key="1">
    <citation type="submission" date="2024-09" db="EMBL/GenBank/DDBJ databases">
        <authorList>
            <person name="Sun Q."/>
            <person name="Mori K."/>
        </authorList>
    </citation>
    <scope>NUCLEOTIDE SEQUENCE [LARGE SCALE GENOMIC DNA]</scope>
    <source>
        <strain evidence="1 2">JCM 13503</strain>
    </source>
</reference>
<dbReference type="SUPFAM" id="SSF54427">
    <property type="entry name" value="NTF2-like"/>
    <property type="match status" value="1"/>
</dbReference>
<evidence type="ECO:0000313" key="1">
    <source>
        <dbReference type="EMBL" id="MFB9994643.1"/>
    </source>
</evidence>